<reference evidence="2" key="1">
    <citation type="submission" date="2021-03" db="EMBL/GenBank/DDBJ databases">
        <title>Antimicrobial resistance genes in bacteria isolated from Japanese honey, and their potential for conferring macrolide and lincosamide resistance in the American foulbrood pathogen Paenibacillus larvae.</title>
        <authorList>
            <person name="Okamoto M."/>
            <person name="Kumagai M."/>
            <person name="Kanamori H."/>
            <person name="Takamatsu D."/>
        </authorList>
    </citation>
    <scope>NUCLEOTIDE SEQUENCE</scope>
    <source>
        <strain evidence="2">J27TS8</strain>
    </source>
</reference>
<dbReference type="InterPro" id="IPR036527">
    <property type="entry name" value="SCP2_sterol-bd_dom_sf"/>
</dbReference>
<dbReference type="Proteomes" id="UP000682111">
    <property type="component" value="Unassembled WGS sequence"/>
</dbReference>
<dbReference type="EMBL" id="BORC01000003">
    <property type="protein sequence ID" value="GIN62110.1"/>
    <property type="molecule type" value="Genomic_DNA"/>
</dbReference>
<name>A0A919WHM8_9BACI</name>
<proteinExistence type="predicted"/>
<evidence type="ECO:0000313" key="2">
    <source>
        <dbReference type="EMBL" id="GIN62110.1"/>
    </source>
</evidence>
<dbReference type="Pfam" id="PF02036">
    <property type="entry name" value="SCP2"/>
    <property type="match status" value="1"/>
</dbReference>
<dbReference type="SUPFAM" id="SSF55718">
    <property type="entry name" value="SCP-like"/>
    <property type="match status" value="1"/>
</dbReference>
<dbReference type="Gene3D" id="3.30.1050.10">
    <property type="entry name" value="SCP2 sterol-binding domain"/>
    <property type="match status" value="1"/>
</dbReference>
<accession>A0A919WHM8</accession>
<dbReference type="InterPro" id="IPR003033">
    <property type="entry name" value="SCP2_sterol-bd_dom"/>
</dbReference>
<feature type="domain" description="SCP2" evidence="1">
    <location>
        <begin position="11"/>
        <end position="102"/>
    </location>
</feature>
<comment type="caution">
    <text evidence="2">The sequence shown here is derived from an EMBL/GenBank/DDBJ whole genome shotgun (WGS) entry which is preliminary data.</text>
</comment>
<dbReference type="AlphaFoldDB" id="A0A919WHM8"/>
<evidence type="ECO:0000313" key="3">
    <source>
        <dbReference type="Proteomes" id="UP000682111"/>
    </source>
</evidence>
<protein>
    <recommendedName>
        <fullName evidence="1">SCP2 domain-containing protein</fullName>
    </recommendedName>
</protein>
<sequence>MLELLRILVDEVNERSHLTPLLHKTISVQLIADEEQAILQIEDGVLRIYEDERNAANVFIMGKKQVMEAIITGNLKLRKAIAAQEVDWQGSLRTALLLESLFRLAIPNYIEKRPKAFK</sequence>
<evidence type="ECO:0000259" key="1">
    <source>
        <dbReference type="Pfam" id="PF02036"/>
    </source>
</evidence>
<keyword evidence="3" id="KW-1185">Reference proteome</keyword>
<organism evidence="2 3">
    <name type="scientific">Robertmurraya siralis</name>
    <dbReference type="NCBI Taxonomy" id="77777"/>
    <lineage>
        <taxon>Bacteria</taxon>
        <taxon>Bacillati</taxon>
        <taxon>Bacillota</taxon>
        <taxon>Bacilli</taxon>
        <taxon>Bacillales</taxon>
        <taxon>Bacillaceae</taxon>
        <taxon>Robertmurraya</taxon>
    </lineage>
</organism>
<gene>
    <name evidence="2" type="ORF">J27TS8_21030</name>
</gene>
<dbReference type="RefSeq" id="WP_170211389.1">
    <property type="nucleotide sequence ID" value="NZ_BORC01000003.1"/>
</dbReference>